<evidence type="ECO:0008006" key="4">
    <source>
        <dbReference type="Google" id="ProtNLM"/>
    </source>
</evidence>
<name>A0AA39KA19_9AGAR</name>
<organism evidence="2 3">
    <name type="scientific">Armillaria borealis</name>
    <dbReference type="NCBI Taxonomy" id="47425"/>
    <lineage>
        <taxon>Eukaryota</taxon>
        <taxon>Fungi</taxon>
        <taxon>Dikarya</taxon>
        <taxon>Basidiomycota</taxon>
        <taxon>Agaricomycotina</taxon>
        <taxon>Agaricomycetes</taxon>
        <taxon>Agaricomycetidae</taxon>
        <taxon>Agaricales</taxon>
        <taxon>Marasmiineae</taxon>
        <taxon>Physalacriaceae</taxon>
        <taxon>Armillaria</taxon>
    </lineage>
</organism>
<comment type="caution">
    <text evidence="2">The sequence shown here is derived from an EMBL/GenBank/DDBJ whole genome shotgun (WGS) entry which is preliminary data.</text>
</comment>
<dbReference type="AlphaFoldDB" id="A0AA39KA19"/>
<keyword evidence="1" id="KW-0732">Signal</keyword>
<gene>
    <name evidence="2" type="ORF">EV421DRAFT_1750900</name>
</gene>
<keyword evidence="3" id="KW-1185">Reference proteome</keyword>
<sequence length="105" mass="11223">MLSLFLLLAFPGSCNLGSPFTVLTQLCPAFGSSDKNSSSWACFFSKFLVVTFTLTHPTCQQSEHTRSNSHTGCRSLASASASFLISSKDMGKGALAGMEVMEVME</sequence>
<protein>
    <recommendedName>
        <fullName evidence="4">Secreted protein</fullName>
    </recommendedName>
</protein>
<evidence type="ECO:0000313" key="3">
    <source>
        <dbReference type="Proteomes" id="UP001175226"/>
    </source>
</evidence>
<proteinExistence type="predicted"/>
<accession>A0AA39KA19</accession>
<dbReference type="Proteomes" id="UP001175226">
    <property type="component" value="Unassembled WGS sequence"/>
</dbReference>
<dbReference type="EMBL" id="JAUEPT010000001">
    <property type="protein sequence ID" value="KAK0456180.1"/>
    <property type="molecule type" value="Genomic_DNA"/>
</dbReference>
<evidence type="ECO:0000256" key="1">
    <source>
        <dbReference type="SAM" id="SignalP"/>
    </source>
</evidence>
<feature type="signal peptide" evidence="1">
    <location>
        <begin position="1"/>
        <end position="16"/>
    </location>
</feature>
<feature type="chain" id="PRO_5041401777" description="Secreted protein" evidence="1">
    <location>
        <begin position="17"/>
        <end position="105"/>
    </location>
</feature>
<reference evidence="2" key="1">
    <citation type="submission" date="2023-06" db="EMBL/GenBank/DDBJ databases">
        <authorList>
            <consortium name="Lawrence Berkeley National Laboratory"/>
            <person name="Ahrendt S."/>
            <person name="Sahu N."/>
            <person name="Indic B."/>
            <person name="Wong-Bajracharya J."/>
            <person name="Merenyi Z."/>
            <person name="Ke H.-M."/>
            <person name="Monk M."/>
            <person name="Kocsube S."/>
            <person name="Drula E."/>
            <person name="Lipzen A."/>
            <person name="Balint B."/>
            <person name="Henrissat B."/>
            <person name="Andreopoulos B."/>
            <person name="Martin F.M."/>
            <person name="Harder C.B."/>
            <person name="Rigling D."/>
            <person name="Ford K.L."/>
            <person name="Foster G.D."/>
            <person name="Pangilinan J."/>
            <person name="Papanicolaou A."/>
            <person name="Barry K."/>
            <person name="LaButti K."/>
            <person name="Viragh M."/>
            <person name="Koriabine M."/>
            <person name="Yan M."/>
            <person name="Riley R."/>
            <person name="Champramary S."/>
            <person name="Plett K.L."/>
            <person name="Tsai I.J."/>
            <person name="Slot J."/>
            <person name="Sipos G."/>
            <person name="Plett J."/>
            <person name="Nagy L.G."/>
            <person name="Grigoriev I.V."/>
        </authorList>
    </citation>
    <scope>NUCLEOTIDE SEQUENCE</scope>
    <source>
        <strain evidence="2">FPL87.14</strain>
    </source>
</reference>
<evidence type="ECO:0000313" key="2">
    <source>
        <dbReference type="EMBL" id="KAK0456180.1"/>
    </source>
</evidence>